<evidence type="ECO:0000313" key="1">
    <source>
        <dbReference type="EMBL" id="RNA07312.1"/>
    </source>
</evidence>
<proteinExistence type="predicted"/>
<protein>
    <submittedName>
        <fullName evidence="1">Peroxisomal acyl-coenzyme A oxidase 3</fullName>
        <ecNumber evidence="1">1.3.3.6</ecNumber>
    </submittedName>
</protein>
<reference evidence="1 2" key="1">
    <citation type="journal article" date="2018" name="Sci. Rep.">
        <title>Genomic signatures of local adaptation to the degree of environmental predictability in rotifers.</title>
        <authorList>
            <person name="Franch-Gras L."/>
            <person name="Hahn C."/>
            <person name="Garcia-Roger E.M."/>
            <person name="Carmona M.J."/>
            <person name="Serra M."/>
            <person name="Gomez A."/>
        </authorList>
    </citation>
    <scope>NUCLEOTIDE SEQUENCE [LARGE SCALE GENOMIC DNA]</scope>
    <source>
        <strain evidence="1">HYR1</strain>
    </source>
</reference>
<dbReference type="OrthoDB" id="7294854at2759"/>
<organism evidence="1 2">
    <name type="scientific">Brachionus plicatilis</name>
    <name type="common">Marine rotifer</name>
    <name type="synonym">Brachionus muelleri</name>
    <dbReference type="NCBI Taxonomy" id="10195"/>
    <lineage>
        <taxon>Eukaryota</taxon>
        <taxon>Metazoa</taxon>
        <taxon>Spiralia</taxon>
        <taxon>Gnathifera</taxon>
        <taxon>Rotifera</taxon>
        <taxon>Eurotatoria</taxon>
        <taxon>Monogononta</taxon>
        <taxon>Pseudotrocha</taxon>
        <taxon>Ploima</taxon>
        <taxon>Brachionidae</taxon>
        <taxon>Brachionus</taxon>
    </lineage>
</organism>
<dbReference type="EMBL" id="REGN01007090">
    <property type="protein sequence ID" value="RNA07312.1"/>
    <property type="molecule type" value="Genomic_DNA"/>
</dbReference>
<keyword evidence="1" id="KW-0560">Oxidoreductase</keyword>
<name>A0A3M7Q7Z5_BRAPC</name>
<sequence length="90" mass="10806">MIELNNLIEDVPAGGPLAIYREKASFNWKKLKLFLEDSELIEFKNKIWRTLRNDPDFHVTIDELPINELKKQTFKRVQKLKEYDFLPENE</sequence>
<evidence type="ECO:0000313" key="2">
    <source>
        <dbReference type="Proteomes" id="UP000276133"/>
    </source>
</evidence>
<gene>
    <name evidence="1" type="ORF">BpHYR1_047711</name>
</gene>
<dbReference type="Proteomes" id="UP000276133">
    <property type="component" value="Unassembled WGS sequence"/>
</dbReference>
<accession>A0A3M7Q7Z5</accession>
<dbReference type="EC" id="1.3.3.6" evidence="1"/>
<dbReference type="AlphaFoldDB" id="A0A3M7Q7Z5"/>
<dbReference type="GO" id="GO:0003997">
    <property type="term" value="F:acyl-CoA oxidase activity"/>
    <property type="evidence" value="ECO:0007669"/>
    <property type="project" value="UniProtKB-EC"/>
</dbReference>
<dbReference type="STRING" id="10195.A0A3M7Q7Z5"/>
<keyword evidence="2" id="KW-1185">Reference proteome</keyword>
<feature type="non-terminal residue" evidence="1">
    <location>
        <position position="90"/>
    </location>
</feature>
<comment type="caution">
    <text evidence="1">The sequence shown here is derived from an EMBL/GenBank/DDBJ whole genome shotgun (WGS) entry which is preliminary data.</text>
</comment>